<dbReference type="Gene3D" id="1.10.4040.10">
    <property type="entry name" value="Penicillinase repressor domain"/>
    <property type="match status" value="1"/>
</dbReference>
<dbReference type="GO" id="GO:0045892">
    <property type="term" value="P:negative regulation of DNA-templated transcription"/>
    <property type="evidence" value="ECO:0007669"/>
    <property type="project" value="InterPro"/>
</dbReference>
<evidence type="ECO:0000256" key="1">
    <source>
        <dbReference type="ARBA" id="ARBA00011046"/>
    </source>
</evidence>
<evidence type="ECO:0000313" key="5">
    <source>
        <dbReference type="EMBL" id="VAX42399.1"/>
    </source>
</evidence>
<evidence type="ECO:0008006" key="6">
    <source>
        <dbReference type="Google" id="ProtNLM"/>
    </source>
</evidence>
<name>A0A3B1DIZ2_9ZZZZ</name>
<dbReference type="SUPFAM" id="SSF46785">
    <property type="entry name" value="Winged helix' DNA-binding domain"/>
    <property type="match status" value="1"/>
</dbReference>
<gene>
    <name evidence="5" type="ORF">MNBD_PLANCTO02-2142</name>
</gene>
<sequence length="124" mass="14423">MKDYKLTNYELELMDVIWRQGEATVQDVCNSLSRELAYTTVMTTLSLLVNKKKVLNRVKQGRSYLYRPTVTRDEVSVFVLDHVKKVLLEDSPSKFVLSFLENEEISDDDIAAIKKAIHKLEKKR</sequence>
<accession>A0A3B1DIZ2</accession>
<dbReference type="Gene3D" id="1.10.10.10">
    <property type="entry name" value="Winged helix-like DNA-binding domain superfamily/Winged helix DNA-binding domain"/>
    <property type="match status" value="1"/>
</dbReference>
<keyword evidence="3" id="KW-0238">DNA-binding</keyword>
<protein>
    <recommendedName>
        <fullName evidence="6">Transcriptional regulator, MecI family</fullName>
    </recommendedName>
</protein>
<dbReference type="AlphaFoldDB" id="A0A3B1DIZ2"/>
<dbReference type="EMBL" id="UOGL01000654">
    <property type="protein sequence ID" value="VAX42399.1"/>
    <property type="molecule type" value="Genomic_DNA"/>
</dbReference>
<reference evidence="5" key="1">
    <citation type="submission" date="2018-06" db="EMBL/GenBank/DDBJ databases">
        <authorList>
            <person name="Zhirakovskaya E."/>
        </authorList>
    </citation>
    <scope>NUCLEOTIDE SEQUENCE</scope>
</reference>
<evidence type="ECO:0000256" key="2">
    <source>
        <dbReference type="ARBA" id="ARBA00023015"/>
    </source>
</evidence>
<keyword evidence="2" id="KW-0805">Transcription regulation</keyword>
<proteinExistence type="inferred from homology"/>
<dbReference type="InterPro" id="IPR036390">
    <property type="entry name" value="WH_DNA-bd_sf"/>
</dbReference>
<evidence type="ECO:0000256" key="4">
    <source>
        <dbReference type="ARBA" id="ARBA00023163"/>
    </source>
</evidence>
<dbReference type="InterPro" id="IPR036388">
    <property type="entry name" value="WH-like_DNA-bd_sf"/>
</dbReference>
<dbReference type="PIRSF" id="PIRSF019455">
    <property type="entry name" value="CopR_AtkY"/>
    <property type="match status" value="1"/>
</dbReference>
<comment type="similarity">
    <text evidence="1">Belongs to the BlaI transcriptional regulatory family.</text>
</comment>
<dbReference type="GO" id="GO:0003677">
    <property type="term" value="F:DNA binding"/>
    <property type="evidence" value="ECO:0007669"/>
    <property type="project" value="UniProtKB-KW"/>
</dbReference>
<dbReference type="InterPro" id="IPR005650">
    <property type="entry name" value="BlaI_family"/>
</dbReference>
<evidence type="ECO:0000256" key="3">
    <source>
        <dbReference type="ARBA" id="ARBA00023125"/>
    </source>
</evidence>
<dbReference type="Pfam" id="PF03965">
    <property type="entry name" value="Penicillinase_R"/>
    <property type="match status" value="1"/>
</dbReference>
<organism evidence="5">
    <name type="scientific">hydrothermal vent metagenome</name>
    <dbReference type="NCBI Taxonomy" id="652676"/>
    <lineage>
        <taxon>unclassified sequences</taxon>
        <taxon>metagenomes</taxon>
        <taxon>ecological metagenomes</taxon>
    </lineage>
</organism>
<keyword evidence="4" id="KW-0804">Transcription</keyword>